<evidence type="ECO:0000313" key="2">
    <source>
        <dbReference type="Proteomes" id="UP000242616"/>
    </source>
</evidence>
<sequence length="183" mass="22124">MKKRIFAEDIAICLAGTRKEPLNYREKYDNFYRAAKLFLETKDEELTKHILDEEFENLFQIFKETICKTKFFNFINPIPKEFSKIFLINNKEYEVVLKTDFYVKNRRKTFYYFILPDAMGWTESALKHFHRLGNDIINYTLPPEESEFRIINLFKRNIIKGNSVSYRYHRKVSHIVSKMVSTF</sequence>
<keyword evidence="2" id="KW-1185">Reference proteome</keyword>
<gene>
    <name evidence="1" type="ORF">XJ44_02850</name>
</gene>
<dbReference type="EMBL" id="LBFC01000009">
    <property type="protein sequence ID" value="ONN27574.1"/>
    <property type="molecule type" value="Genomic_DNA"/>
</dbReference>
<protein>
    <submittedName>
        <fullName evidence="1">Uncharacterized protein</fullName>
    </submittedName>
</protein>
<proteinExistence type="predicted"/>
<organism evidence="1 2">
    <name type="scientific">Thermosipho affectus</name>
    <dbReference type="NCBI Taxonomy" id="660294"/>
    <lineage>
        <taxon>Bacteria</taxon>
        <taxon>Thermotogati</taxon>
        <taxon>Thermotogota</taxon>
        <taxon>Thermotogae</taxon>
        <taxon>Thermotogales</taxon>
        <taxon>Fervidobacteriaceae</taxon>
        <taxon>Thermosipho</taxon>
    </lineage>
</organism>
<reference evidence="1 2" key="1">
    <citation type="submission" date="2015-06" db="EMBL/GenBank/DDBJ databases">
        <title>Genome sequencing of Thermotogales isolates from hydrothermal vents.</title>
        <authorList>
            <person name="Haverkamp T.H."/>
            <person name="Kublanov I.V."/>
            <person name="Nesbo C.L."/>
        </authorList>
    </citation>
    <scope>NUCLEOTIDE SEQUENCE [LARGE SCALE GENOMIC DNA]</scope>
    <source>
        <strain evidence="2">ik275mar</strain>
    </source>
</reference>
<accession>A0ABX3IJW1</accession>
<evidence type="ECO:0000313" key="1">
    <source>
        <dbReference type="EMBL" id="ONN27574.1"/>
    </source>
</evidence>
<dbReference type="RefSeq" id="WP_075665557.1">
    <property type="nucleotide sequence ID" value="NZ_LBFC01000009.1"/>
</dbReference>
<dbReference type="Proteomes" id="UP000242616">
    <property type="component" value="Unassembled WGS sequence"/>
</dbReference>
<comment type="caution">
    <text evidence="1">The sequence shown here is derived from an EMBL/GenBank/DDBJ whole genome shotgun (WGS) entry which is preliminary data.</text>
</comment>
<name>A0ABX3IJW1_9BACT</name>